<gene>
    <name evidence="3" type="ORF">E4U13_001995</name>
</gene>
<dbReference type="Gene3D" id="3.50.50.60">
    <property type="entry name" value="FAD/NAD(P)-binding domain"/>
    <property type="match status" value="1"/>
</dbReference>
<dbReference type="InterPro" id="IPR023753">
    <property type="entry name" value="FAD/NAD-binding_dom"/>
</dbReference>
<feature type="domain" description="FAD/NAD(P)-binding" evidence="2">
    <location>
        <begin position="214"/>
        <end position="434"/>
    </location>
</feature>
<dbReference type="PANTHER" id="PTHR43539:SF68">
    <property type="entry name" value="FLAVIN-BINDING MONOOXYGENASE-LIKE PROTEIN (AFU_ORTHOLOGUE AFUA_4G09220)"/>
    <property type="match status" value="1"/>
</dbReference>
<dbReference type="GO" id="GO:0050660">
    <property type="term" value="F:flavin adenine dinucleotide binding"/>
    <property type="evidence" value="ECO:0007669"/>
    <property type="project" value="TreeGrafter"/>
</dbReference>
<dbReference type="EMBL" id="SRQM01000183">
    <property type="protein sequence ID" value="KAG6116266.1"/>
    <property type="molecule type" value="Genomic_DNA"/>
</dbReference>
<evidence type="ECO:0000313" key="3">
    <source>
        <dbReference type="EMBL" id="KAG6116266.1"/>
    </source>
</evidence>
<keyword evidence="1" id="KW-0560">Oxidoreductase</keyword>
<dbReference type="PANTHER" id="PTHR43539">
    <property type="entry name" value="FLAVIN-BINDING MONOOXYGENASE-LIKE PROTEIN (AFU_ORTHOLOGUE AFUA_4G09220)"/>
    <property type="match status" value="1"/>
</dbReference>
<reference evidence="3 4" key="1">
    <citation type="journal article" date="2020" name="bioRxiv">
        <title>Whole genome comparisons of ergot fungi reveals the divergence and evolution of species within the genus Claviceps are the result of varying mechanisms driving genome evolution and host range expansion.</title>
        <authorList>
            <person name="Wyka S.A."/>
            <person name="Mondo S.J."/>
            <person name="Liu M."/>
            <person name="Dettman J."/>
            <person name="Nalam V."/>
            <person name="Broders K.D."/>
        </authorList>
    </citation>
    <scope>NUCLEOTIDE SEQUENCE [LARGE SCALE GENOMIC DNA]</scope>
    <source>
        <strain evidence="3 4">LM576</strain>
    </source>
</reference>
<organism evidence="3 4">
    <name type="scientific">Claviceps humidiphila</name>
    <dbReference type="NCBI Taxonomy" id="1294629"/>
    <lineage>
        <taxon>Eukaryota</taxon>
        <taxon>Fungi</taxon>
        <taxon>Dikarya</taxon>
        <taxon>Ascomycota</taxon>
        <taxon>Pezizomycotina</taxon>
        <taxon>Sordariomycetes</taxon>
        <taxon>Hypocreomycetidae</taxon>
        <taxon>Hypocreales</taxon>
        <taxon>Clavicipitaceae</taxon>
        <taxon>Claviceps</taxon>
    </lineage>
</organism>
<evidence type="ECO:0000313" key="4">
    <source>
        <dbReference type="Proteomes" id="UP000732380"/>
    </source>
</evidence>
<proteinExistence type="predicted"/>
<dbReference type="InterPro" id="IPR050982">
    <property type="entry name" value="Auxin_biosynth/cation_transpt"/>
</dbReference>
<dbReference type="PRINTS" id="PR00368">
    <property type="entry name" value="FADPNR"/>
</dbReference>
<accession>A0A9P7Q238</accession>
<dbReference type="Proteomes" id="UP000732380">
    <property type="component" value="Unassembled WGS sequence"/>
</dbReference>
<comment type="caution">
    <text evidence="3">The sequence shown here is derived from an EMBL/GenBank/DDBJ whole genome shotgun (WGS) entry which is preliminary data.</text>
</comment>
<dbReference type="GO" id="GO:0004497">
    <property type="term" value="F:monooxygenase activity"/>
    <property type="evidence" value="ECO:0007669"/>
    <property type="project" value="TreeGrafter"/>
</dbReference>
<dbReference type="Pfam" id="PF07992">
    <property type="entry name" value="Pyr_redox_2"/>
    <property type="match status" value="1"/>
</dbReference>
<dbReference type="InterPro" id="IPR036188">
    <property type="entry name" value="FAD/NAD-bd_sf"/>
</dbReference>
<dbReference type="AlphaFoldDB" id="A0A9P7Q238"/>
<keyword evidence="4" id="KW-1185">Reference proteome</keyword>
<protein>
    <recommendedName>
        <fullName evidence="2">FAD/NAD(P)-binding domain-containing protein</fullName>
    </recommendedName>
</protein>
<sequence length="635" mass="71137">MPTDPMDVTPPTVYSLPGSVNIPLARFPPPSDVGDVNAWHEAKAMVERLNNSLSDSTFKSTASLFAKDGYWRDHLMLSWNFRTVQGPVQIANFLQVCAESKDGLRLQRVAIDESPSRRPATAPLDGTGKVVGIQAFLRIETVRGTGDGLIRLAHEDGEWKIFTIYTSLRGLKGYEESTSHNRPRGVSHGGQPGRKNWADRRLLARNFEDGTEPQVLIVGAGQAGLTAAVRLKALGVNSLIIDRNERVGDNWRNRYHQLVLHDPVWYDHMPYLNFPPQWPVFTPKDKLADWFESYVSIMELNVWMRTELVRSSWDETKRTWTIELARKGSGSDGASESRTFHPRHVIQATGHCGVKCLPVIPGMESFAGHRICHSAEFLGARDDEKGMKAVVVGSCNSGLDIAQELFENGYDVTIVQRSSTTVVSSYAITDIAMKGLYSEDGPPVDDADMIMHSMPNSVFKAVQVEVGKVMRENDKDLLKGLEKAGFKIDNGPDESGLFYKYFQRGGGYYIDVGASKLITDGKIKVKQGKEIREILPRGMRLSDGTELEADQIIFATGYQSMRSQTRELFGDAIARRVHDVWGLNEEGEWRTMWQRSGHPGLWYHGGNMALCRYYSQLLALQIKGLEEGLYKYEED</sequence>
<name>A0A9P7Q238_9HYPO</name>
<dbReference type="PRINTS" id="PR00411">
    <property type="entry name" value="PNDRDTASEI"/>
</dbReference>
<evidence type="ECO:0000256" key="1">
    <source>
        <dbReference type="ARBA" id="ARBA00023002"/>
    </source>
</evidence>
<evidence type="ECO:0000259" key="2">
    <source>
        <dbReference type="Pfam" id="PF07992"/>
    </source>
</evidence>
<dbReference type="SUPFAM" id="SSF51905">
    <property type="entry name" value="FAD/NAD(P)-binding domain"/>
    <property type="match status" value="1"/>
</dbReference>